<proteinExistence type="predicted"/>
<keyword evidence="1" id="KW-0812">Transmembrane</keyword>
<dbReference type="KEGG" id="pyr:P186_0772"/>
<dbReference type="Proteomes" id="UP000005867">
    <property type="component" value="Chromosome"/>
</dbReference>
<dbReference type="eggNOG" id="arCOG09778">
    <property type="taxonomic scope" value="Archaea"/>
</dbReference>
<keyword evidence="3" id="KW-1185">Reference proteome</keyword>
<accession>G7VAH9</accession>
<gene>
    <name evidence="2" type="ORF">P186_0772</name>
</gene>
<dbReference type="AlphaFoldDB" id="G7VAH9"/>
<feature type="transmembrane region" description="Helical" evidence="1">
    <location>
        <begin position="59"/>
        <end position="81"/>
    </location>
</feature>
<keyword evidence="1" id="KW-1133">Transmembrane helix</keyword>
<reference evidence="2 3" key="1">
    <citation type="journal article" date="2012" name="J. Bacteriol.">
        <title>Complete genome sequence of strain 1860, a crenarchaeon of the genus pyrobaculum able to grow with various electron acceptors.</title>
        <authorList>
            <person name="Mardanov A.V."/>
            <person name="Gumerov V.M."/>
            <person name="Slobodkina G.B."/>
            <person name="Beletsky A.V."/>
            <person name="Bonch-Osmolovskaya E.A."/>
            <person name="Ravin N.V."/>
            <person name="Skryabin K.G."/>
        </authorList>
    </citation>
    <scope>NUCLEOTIDE SEQUENCE [LARGE SCALE GENOMIC DNA]</scope>
    <source>
        <strain evidence="2 3">1860</strain>
    </source>
</reference>
<sequence length="114" mass="12608">MTRIYLIYLLPFAVLLTTVVPLSNLTLGHVVLHVATPLMAAVPLYLSARAYLRTGGRRFLNLALAFAALFLSQLFLSLYMLTGFVVYLGDIPVDHFLGLLSFSFFTAALLVKDL</sequence>
<keyword evidence="1" id="KW-0472">Membrane</keyword>
<evidence type="ECO:0000313" key="3">
    <source>
        <dbReference type="Proteomes" id="UP000005867"/>
    </source>
</evidence>
<dbReference type="GeneID" id="11595034"/>
<dbReference type="EMBL" id="CP003098">
    <property type="protein sequence ID" value="AET32218.1"/>
    <property type="molecule type" value="Genomic_DNA"/>
</dbReference>
<name>G7VAH9_9CREN</name>
<feature type="transmembrane region" description="Helical" evidence="1">
    <location>
        <begin position="31"/>
        <end position="52"/>
    </location>
</feature>
<dbReference type="BioCyc" id="PSP1104324:GJSN-756-MONOMER"/>
<feature type="transmembrane region" description="Helical" evidence="1">
    <location>
        <begin position="93"/>
        <end position="111"/>
    </location>
</feature>
<organism evidence="2 3">
    <name type="scientific">Pyrobaculum ferrireducens</name>
    <dbReference type="NCBI Taxonomy" id="1104324"/>
    <lineage>
        <taxon>Archaea</taxon>
        <taxon>Thermoproteota</taxon>
        <taxon>Thermoprotei</taxon>
        <taxon>Thermoproteales</taxon>
        <taxon>Thermoproteaceae</taxon>
        <taxon>Pyrobaculum</taxon>
    </lineage>
</organism>
<evidence type="ECO:0000256" key="1">
    <source>
        <dbReference type="SAM" id="Phobius"/>
    </source>
</evidence>
<dbReference type="RefSeq" id="WP_014288046.1">
    <property type="nucleotide sequence ID" value="NC_016645.1"/>
</dbReference>
<dbReference type="HOGENOM" id="CLU_169418_0_0_2"/>
<dbReference type="STRING" id="1104324.P186_0772"/>
<protein>
    <submittedName>
        <fullName evidence="2">Uncharacterized protein</fullName>
    </submittedName>
</protein>
<evidence type="ECO:0000313" key="2">
    <source>
        <dbReference type="EMBL" id="AET32218.1"/>
    </source>
</evidence>